<dbReference type="InterPro" id="IPR036388">
    <property type="entry name" value="WH-like_DNA-bd_sf"/>
</dbReference>
<evidence type="ECO:0000259" key="4">
    <source>
        <dbReference type="PROSITE" id="PS50995"/>
    </source>
</evidence>
<reference evidence="5 6" key="5">
    <citation type="journal article" date="2010" name="Appl. Environ. Microbiol.">
        <title>phrR-like gene praR of Azorhizobium caulinodans ORS571 is essential for symbiosis with Sesbania rostrata and is involved in expression of reb genes.</title>
        <authorList>
            <person name="Akiba N."/>
            <person name="Aono T."/>
            <person name="Toyazaki H."/>
            <person name="Sato S."/>
            <person name="Oyaizu H."/>
        </authorList>
    </citation>
    <scope>NUCLEOTIDE SEQUENCE [LARGE SCALE GENOMIC DNA]</scope>
    <source>
        <strain evidence="6">ATCC 43989 / DSM 5975 / JCM 20966 / LMG 6465 / NBRC 14845 / NCIMB 13405 / ORS 571</strain>
    </source>
</reference>
<evidence type="ECO:0000313" key="5">
    <source>
        <dbReference type="EMBL" id="BAF86432.1"/>
    </source>
</evidence>
<reference evidence="5 6" key="3">
    <citation type="journal article" date="2008" name="BMC Genomics">
        <title>The genome of the versatile nitrogen fixer Azorhizobium caulinodans ORS571.</title>
        <authorList>
            <person name="Lee KB."/>
            <person name="Backer P.D."/>
            <person name="Aono T."/>
            <person name="Liu CT."/>
            <person name="Suzuki S."/>
            <person name="Suzuki T."/>
            <person name="Kaneko T."/>
            <person name="Yamada M."/>
            <person name="Tabata S."/>
            <person name="Kupfer D.M."/>
            <person name="Najar F.Z."/>
            <person name="Wiley G.B."/>
            <person name="Roe B."/>
            <person name="Binnewies T.T."/>
            <person name="Ussery D.W."/>
            <person name="D'Haeze W."/>
            <person name="Herder J.D."/>
            <person name="Gevers D."/>
            <person name="Vereecke D."/>
            <person name="Holsters M."/>
            <person name="Oyaizu H."/>
        </authorList>
    </citation>
    <scope>NUCLEOTIDE SEQUENCE [LARGE SCALE GENOMIC DNA]</scope>
    <source>
        <strain evidence="6">ATCC 43989 / DSM 5975 / JCM 20966 / LMG 6465 / NBRC 14845 / NCIMB 13405 / ORS 571</strain>
    </source>
</reference>
<dbReference type="PANTHER" id="PTHR42756:SF1">
    <property type="entry name" value="TRANSCRIPTIONAL REPRESSOR OF EMRAB OPERON"/>
    <property type="match status" value="1"/>
</dbReference>
<keyword evidence="1" id="KW-0805">Transcription regulation</keyword>
<name>A8ILW8_AZOC5</name>
<gene>
    <name evidence="5" type="primary">marR</name>
    <name evidence="5" type="ordered locus">AZC_0434</name>
</gene>
<dbReference type="Proteomes" id="UP000000270">
    <property type="component" value="Chromosome"/>
</dbReference>
<evidence type="ECO:0000256" key="1">
    <source>
        <dbReference type="ARBA" id="ARBA00023015"/>
    </source>
</evidence>
<keyword evidence="2" id="KW-0238">DNA-binding</keyword>
<dbReference type="STRING" id="438753.AZC_0434"/>
<reference evidence="6" key="2">
    <citation type="submission" date="2007-04" db="EMBL/GenBank/DDBJ databases">
        <title>Complete genome sequence of the nitrogen-fixing bacterium Azorhizobium caulinodans ORS571.</title>
        <authorList>
            <person name="Lee K.B."/>
            <person name="Backer P.D."/>
            <person name="Aono T."/>
            <person name="Liu C.T."/>
            <person name="Suzuki S."/>
            <person name="Suzuki T."/>
            <person name="Kaneko T."/>
            <person name="Yamada M."/>
            <person name="Tabata S."/>
            <person name="Kupfer D.M."/>
            <person name="Najar F.Z."/>
            <person name="Wiley G.B."/>
            <person name="Roe B."/>
            <person name="Binnewies T."/>
            <person name="Ussery D."/>
            <person name="Vereecke D."/>
            <person name="Gevers D."/>
            <person name="Holsters M."/>
            <person name="Oyaizu H."/>
        </authorList>
    </citation>
    <scope>NUCLEOTIDE SEQUENCE [LARGE SCALE GENOMIC DNA]</scope>
    <source>
        <strain evidence="6">ATCC 43989 / DSM 5975 / JCM 20966 / LMG 6465 / NBRC 14845 / NCIMB 13405 / ORS 571</strain>
    </source>
</reference>
<organism evidence="5 6">
    <name type="scientific">Azorhizobium caulinodans (strain ATCC 43989 / DSM 5975 / JCM 20966 / LMG 6465 / NBRC 14845 / NCIMB 13405 / ORS 571)</name>
    <dbReference type="NCBI Taxonomy" id="438753"/>
    <lineage>
        <taxon>Bacteria</taxon>
        <taxon>Pseudomonadati</taxon>
        <taxon>Pseudomonadota</taxon>
        <taxon>Alphaproteobacteria</taxon>
        <taxon>Hyphomicrobiales</taxon>
        <taxon>Xanthobacteraceae</taxon>
        <taxon>Azorhizobium</taxon>
    </lineage>
</organism>
<feature type="domain" description="HTH marR-type" evidence="4">
    <location>
        <begin position="1"/>
        <end position="132"/>
    </location>
</feature>
<dbReference type="PANTHER" id="PTHR42756">
    <property type="entry name" value="TRANSCRIPTIONAL REGULATOR, MARR"/>
    <property type="match status" value="1"/>
</dbReference>
<dbReference type="PROSITE" id="PS50995">
    <property type="entry name" value="HTH_MARR_2"/>
    <property type="match status" value="1"/>
</dbReference>
<reference evidence="5 6" key="6">
    <citation type="journal article" date="2011" name="Appl. Environ. Microbiol.">
        <title>Involvement of the azorhizobial chromosome partition gene (parA) in the onset of bacteroid differentiation during Sesbania rostrata stem nodule development.</title>
        <authorList>
            <person name="Liu CT."/>
            <person name="Lee KB."/>
            <person name="Wang YS."/>
            <person name="Peng MH."/>
            <person name="Lee KT."/>
            <person name="Suzuki S."/>
            <person name="Suzuki T."/>
            <person name="Oyaizu H."/>
        </authorList>
    </citation>
    <scope>NUCLEOTIDE SEQUENCE [LARGE SCALE GENOMIC DNA]</scope>
    <source>
        <strain evidence="6">ATCC 43989 / DSM 5975 / JCM 20966 / LMG 6465 / NBRC 14845 / NCIMB 13405 / ORS 571</strain>
    </source>
</reference>
<dbReference type="AlphaFoldDB" id="A8ILW8"/>
<proteinExistence type="predicted"/>
<dbReference type="SMART" id="SM00347">
    <property type="entry name" value="HTH_MARR"/>
    <property type="match status" value="1"/>
</dbReference>
<dbReference type="InterPro" id="IPR036390">
    <property type="entry name" value="WH_DNA-bd_sf"/>
</dbReference>
<sequence>MSPPCHCTRLRIATRKMTALYDTALAPTGINVAQFSILRTIERRQPVSLTELGRLLALDRSTMGRNVRVLEKQGLVALGRGKDQREAAASLTETGTATLRAAEPLWEDCQTDMGRRLGAERLALLDQLNQLL</sequence>
<reference evidence="5 6" key="4">
    <citation type="journal article" date="2009" name="Appl. Environ. Microbiol.">
        <title>Comparative genome-wide transcriptional profiling of Azorhizobium caulinodans ORS571 grown under free-living and symbiotic conditions.</title>
        <authorList>
            <person name="Tsukada S."/>
            <person name="Aono T."/>
            <person name="Akiba N."/>
            <person name="Lee KB."/>
            <person name="Liu CT."/>
            <person name="Toyazaki H."/>
            <person name="Oyaizu H."/>
        </authorList>
    </citation>
    <scope>NUCLEOTIDE SEQUENCE [LARGE SCALE GENOMIC DNA]</scope>
    <source>
        <strain evidence="6">ATCC 43989 / DSM 5975 / JCM 20966 / LMG 6465 / NBRC 14845 / NCIMB 13405 / ORS 571</strain>
    </source>
</reference>
<dbReference type="KEGG" id="azc:AZC_0434"/>
<dbReference type="GO" id="GO:0003677">
    <property type="term" value="F:DNA binding"/>
    <property type="evidence" value="ECO:0007669"/>
    <property type="project" value="UniProtKB-KW"/>
</dbReference>
<dbReference type="SUPFAM" id="SSF46785">
    <property type="entry name" value="Winged helix' DNA-binding domain"/>
    <property type="match status" value="1"/>
</dbReference>
<reference evidence="5 6" key="1">
    <citation type="journal article" date="2007" name="Appl. Environ. Microbiol.">
        <title>Rhizobial factors required for stem nodule maturation and maintenance in Sesbania rostrata-Azorhizobium caulinodans ORS571 symbiosis.</title>
        <authorList>
            <person name="Suzuki S."/>
            <person name="Aono T."/>
            <person name="Lee KB."/>
            <person name="Suzuki T."/>
            <person name="Liu CT."/>
            <person name="Miwa H."/>
            <person name="Wakao S."/>
            <person name="Iki T."/>
            <person name="Oyaizu H."/>
        </authorList>
    </citation>
    <scope>NUCLEOTIDE SEQUENCE [LARGE SCALE GENOMIC DNA]</scope>
    <source>
        <strain evidence="6">ATCC 43989 / DSM 5975 / JCM 20966 / LMG 6465 / NBRC 14845 / NCIMB 13405 / ORS 571</strain>
    </source>
</reference>
<dbReference type="Pfam" id="PF12802">
    <property type="entry name" value="MarR_2"/>
    <property type="match status" value="1"/>
</dbReference>
<dbReference type="eggNOG" id="COG1846">
    <property type="taxonomic scope" value="Bacteria"/>
</dbReference>
<evidence type="ECO:0000256" key="2">
    <source>
        <dbReference type="ARBA" id="ARBA00023125"/>
    </source>
</evidence>
<evidence type="ECO:0000256" key="3">
    <source>
        <dbReference type="ARBA" id="ARBA00023163"/>
    </source>
</evidence>
<keyword evidence="3" id="KW-0804">Transcription</keyword>
<dbReference type="InterPro" id="IPR000835">
    <property type="entry name" value="HTH_MarR-typ"/>
</dbReference>
<dbReference type="HOGENOM" id="CLU_083287_35_3_5"/>
<keyword evidence="6" id="KW-1185">Reference proteome</keyword>
<protein>
    <submittedName>
        <fullName evidence="5">Regulatory protein</fullName>
    </submittedName>
</protein>
<dbReference type="RefSeq" id="WP_012168965.1">
    <property type="nucleotide sequence ID" value="NC_009937.1"/>
</dbReference>
<evidence type="ECO:0000313" key="6">
    <source>
        <dbReference type="Proteomes" id="UP000000270"/>
    </source>
</evidence>
<accession>A8ILW8</accession>
<dbReference type="EMBL" id="AP009384">
    <property type="protein sequence ID" value="BAF86432.1"/>
    <property type="molecule type" value="Genomic_DNA"/>
</dbReference>
<dbReference type="GO" id="GO:0003700">
    <property type="term" value="F:DNA-binding transcription factor activity"/>
    <property type="evidence" value="ECO:0007669"/>
    <property type="project" value="InterPro"/>
</dbReference>
<dbReference type="Gene3D" id="1.10.10.10">
    <property type="entry name" value="Winged helix-like DNA-binding domain superfamily/Winged helix DNA-binding domain"/>
    <property type="match status" value="1"/>
</dbReference>